<evidence type="ECO:0000259" key="1">
    <source>
        <dbReference type="Pfam" id="PF00899"/>
    </source>
</evidence>
<name>A0A5R8PCS0_9NOCA</name>
<comment type="caution">
    <text evidence="2">The sequence shown here is derived from an EMBL/GenBank/DDBJ whole genome shotgun (WGS) entry which is preliminary data.</text>
</comment>
<dbReference type="RefSeq" id="WP_138456907.1">
    <property type="nucleotide sequence ID" value="NZ_VBUU01000016.1"/>
</dbReference>
<keyword evidence="2" id="KW-0808">Transferase</keyword>
<reference evidence="2 3" key="1">
    <citation type="submission" date="2019-05" db="EMBL/GenBank/DDBJ databases">
        <title>Genomes sequences of two Nocardia cyriacigeorgica environmental isolates, type strains Nocardia asteroides ATCC 19247 and Nocardia cyriacigeorgica DSM 44484.</title>
        <authorList>
            <person name="Vautrin F."/>
            <person name="Bergeron E."/>
            <person name="Dubost A."/>
            <person name="Abrouk D."/>
            <person name="Rodriguez Nava V."/>
            <person name="Pujic P."/>
        </authorList>
    </citation>
    <scope>NUCLEOTIDE SEQUENCE [LARGE SCALE GENOMIC DNA]</scope>
    <source>
        <strain evidence="2 3">EML 1456</strain>
    </source>
</reference>
<dbReference type="PANTHER" id="PTHR43267">
    <property type="entry name" value="TRNA THREONYLCARBAMOYLADENOSINE DEHYDRATASE"/>
    <property type="match status" value="1"/>
</dbReference>
<dbReference type="Proteomes" id="UP000308349">
    <property type="component" value="Unassembled WGS sequence"/>
</dbReference>
<dbReference type="GO" id="GO:0008641">
    <property type="term" value="F:ubiquitin-like modifier activating enzyme activity"/>
    <property type="evidence" value="ECO:0007669"/>
    <property type="project" value="InterPro"/>
</dbReference>
<dbReference type="Pfam" id="PF00899">
    <property type="entry name" value="ThiF"/>
    <property type="match status" value="1"/>
</dbReference>
<sequence length="302" mass="33093">MTQVIDPDRYYRELVTRNAGLVPDAQQQALARARVLVAGCGSTGGAAVEPLTRLGVRRFIVTDNGEFELSNLNRQHAAATDVGRNKAAVAAARIRSVNPYAEIDTDTNGITPDNVTDFAHRSDVVIDGVDVTEPEGWRAKLRLHQACATARKPVLSGYDMAGVQYIRFYDYRRGGMRALDGRVTEHHLDVLDVPAIMLRVVPARFAPLEMIRNLRDNIDDPDYHVPQLVYAALAFGALSARMAAEILAGHAVRRHTVVDIHDVVRTPGSKVGVRARRLALLARSVPDVVRFSAPGRHRGVGD</sequence>
<dbReference type="OrthoDB" id="5149792at2"/>
<dbReference type="SUPFAM" id="SSF69572">
    <property type="entry name" value="Activating enzymes of the ubiquitin-like proteins"/>
    <property type="match status" value="1"/>
</dbReference>
<dbReference type="InterPro" id="IPR000594">
    <property type="entry name" value="ThiF_NAD_FAD-bd"/>
</dbReference>
<dbReference type="Gene3D" id="3.40.50.720">
    <property type="entry name" value="NAD(P)-binding Rossmann-like Domain"/>
    <property type="match status" value="1"/>
</dbReference>
<dbReference type="PANTHER" id="PTHR43267:SF1">
    <property type="entry name" value="TRNA THREONYLCARBAMOYLADENOSINE DEHYDRATASE"/>
    <property type="match status" value="1"/>
</dbReference>
<organism evidence="2 3">
    <name type="scientific">Nocardia cyriacigeorgica</name>
    <dbReference type="NCBI Taxonomy" id="135487"/>
    <lineage>
        <taxon>Bacteria</taxon>
        <taxon>Bacillati</taxon>
        <taxon>Actinomycetota</taxon>
        <taxon>Actinomycetes</taxon>
        <taxon>Mycobacteriales</taxon>
        <taxon>Nocardiaceae</taxon>
        <taxon>Nocardia</taxon>
    </lineage>
</organism>
<dbReference type="GO" id="GO:0061504">
    <property type="term" value="P:cyclic threonylcarbamoyladenosine biosynthetic process"/>
    <property type="evidence" value="ECO:0007669"/>
    <property type="project" value="TreeGrafter"/>
</dbReference>
<dbReference type="InterPro" id="IPR035985">
    <property type="entry name" value="Ubiquitin-activating_enz"/>
</dbReference>
<accession>A0A5R8PCS0</accession>
<dbReference type="EMBL" id="VBUU01000016">
    <property type="protein sequence ID" value="TLG08785.1"/>
    <property type="molecule type" value="Genomic_DNA"/>
</dbReference>
<proteinExistence type="predicted"/>
<dbReference type="GO" id="GO:0061503">
    <property type="term" value="F:tRNA threonylcarbamoyladenosine dehydratase"/>
    <property type="evidence" value="ECO:0007669"/>
    <property type="project" value="TreeGrafter"/>
</dbReference>
<gene>
    <name evidence="2" type="ORF">FEK35_16515</name>
</gene>
<dbReference type="AlphaFoldDB" id="A0A5R8PCS0"/>
<dbReference type="GO" id="GO:0016779">
    <property type="term" value="F:nucleotidyltransferase activity"/>
    <property type="evidence" value="ECO:0007669"/>
    <property type="project" value="UniProtKB-KW"/>
</dbReference>
<protein>
    <submittedName>
        <fullName evidence="2">ThiF family adenylyltransferase</fullName>
    </submittedName>
</protein>
<keyword evidence="2" id="KW-0548">Nucleotidyltransferase</keyword>
<evidence type="ECO:0000313" key="2">
    <source>
        <dbReference type="EMBL" id="TLG08785.1"/>
    </source>
</evidence>
<feature type="domain" description="THIF-type NAD/FAD binding fold" evidence="1">
    <location>
        <begin position="17"/>
        <end position="157"/>
    </location>
</feature>
<evidence type="ECO:0000313" key="3">
    <source>
        <dbReference type="Proteomes" id="UP000308349"/>
    </source>
</evidence>
<dbReference type="InterPro" id="IPR045886">
    <property type="entry name" value="ThiF/MoeB/HesA"/>
</dbReference>